<sequence>MEGALTKKEFMKARGYSESTYHRRMKLFRNSKFREGFIAPTKNEVYIDTELYDQFLKEESAKRFEYQII</sequence>
<dbReference type="RefSeq" id="WP_311822088.1">
    <property type="nucleotide sequence ID" value="NZ_JARPYF010000012.1"/>
</dbReference>
<gene>
    <name evidence="1" type="ORF">P7D85_06620</name>
</gene>
<name>A0ABU3EX38_9ENTE</name>
<dbReference type="EMBL" id="JARPYI010000002">
    <property type="protein sequence ID" value="MDT2599442.1"/>
    <property type="molecule type" value="Genomic_DNA"/>
</dbReference>
<protein>
    <recommendedName>
        <fullName evidence="3">Transcriptional regulator</fullName>
    </recommendedName>
</protein>
<keyword evidence="2" id="KW-1185">Reference proteome</keyword>
<organism evidence="1 2">
    <name type="scientific">Enterococcus hulanensis</name>
    <dbReference type="NCBI Taxonomy" id="2559929"/>
    <lineage>
        <taxon>Bacteria</taxon>
        <taxon>Bacillati</taxon>
        <taxon>Bacillota</taxon>
        <taxon>Bacilli</taxon>
        <taxon>Lactobacillales</taxon>
        <taxon>Enterococcaceae</taxon>
        <taxon>Enterococcus</taxon>
    </lineage>
</organism>
<evidence type="ECO:0008006" key="3">
    <source>
        <dbReference type="Google" id="ProtNLM"/>
    </source>
</evidence>
<dbReference type="Proteomes" id="UP001252875">
    <property type="component" value="Unassembled WGS sequence"/>
</dbReference>
<evidence type="ECO:0000313" key="1">
    <source>
        <dbReference type="EMBL" id="MDT2599442.1"/>
    </source>
</evidence>
<accession>A0ABU3EX38</accession>
<proteinExistence type="predicted"/>
<evidence type="ECO:0000313" key="2">
    <source>
        <dbReference type="Proteomes" id="UP001252875"/>
    </source>
</evidence>
<reference evidence="1 2" key="1">
    <citation type="submission" date="2023-03" db="EMBL/GenBank/DDBJ databases">
        <authorList>
            <person name="Shen W."/>
            <person name="Cai J."/>
        </authorList>
    </citation>
    <scope>NUCLEOTIDE SEQUENCE [LARGE SCALE GENOMIC DNA]</scope>
    <source>
        <strain evidence="1 2">D6-4</strain>
    </source>
</reference>
<comment type="caution">
    <text evidence="1">The sequence shown here is derived from an EMBL/GenBank/DDBJ whole genome shotgun (WGS) entry which is preliminary data.</text>
</comment>